<keyword evidence="2 6" id="KW-0698">rRNA processing</keyword>
<dbReference type="HOGENOM" id="CLU_065341_2_0_12"/>
<evidence type="ECO:0000256" key="6">
    <source>
        <dbReference type="HAMAP-Rule" id="MF_00074"/>
    </source>
</evidence>
<dbReference type="FunCoup" id="F5YEJ0">
    <property type="interactions" value="349"/>
</dbReference>
<dbReference type="CDD" id="cd02440">
    <property type="entry name" value="AdoMet_MTases"/>
    <property type="match status" value="1"/>
</dbReference>
<dbReference type="Gene3D" id="3.40.50.150">
    <property type="entry name" value="Vaccinia Virus protein VP39"/>
    <property type="match status" value="1"/>
</dbReference>
<evidence type="ECO:0000256" key="3">
    <source>
        <dbReference type="ARBA" id="ARBA00022603"/>
    </source>
</evidence>
<comment type="function">
    <text evidence="6">Specifically methylates the N7 position of a guanine in 16S rRNA.</text>
</comment>
<dbReference type="GO" id="GO:0070043">
    <property type="term" value="F:rRNA (guanine-N7-)-methyltransferase activity"/>
    <property type="evidence" value="ECO:0007669"/>
    <property type="project" value="UniProtKB-UniRule"/>
</dbReference>
<dbReference type="InParanoid" id="F5YEJ0"/>
<dbReference type="EMBL" id="CP001841">
    <property type="protein sequence ID" value="AEF80200.1"/>
    <property type="molecule type" value="Genomic_DNA"/>
</dbReference>
<reference evidence="8" key="1">
    <citation type="submission" date="2009-12" db="EMBL/GenBank/DDBJ databases">
        <title>Complete sequence of Treponema azotonutricium strain ZAS-9.</title>
        <authorList>
            <person name="Tetu S.G."/>
            <person name="Matson E."/>
            <person name="Ren Q."/>
            <person name="Seshadri R."/>
            <person name="Elbourne L."/>
            <person name="Hassan K.A."/>
            <person name="Durkin A."/>
            <person name="Radune D."/>
            <person name="Mohamoud Y."/>
            <person name="Shay R."/>
            <person name="Jin S."/>
            <person name="Zhang X."/>
            <person name="Lucey K."/>
            <person name="Ballor N.R."/>
            <person name="Ottesen E."/>
            <person name="Rosenthal R."/>
            <person name="Allen A."/>
            <person name="Leadbetter J.R."/>
            <person name="Paulsen I.T."/>
        </authorList>
    </citation>
    <scope>NUCLEOTIDE SEQUENCE [LARGE SCALE GENOMIC DNA]</scope>
    <source>
        <strain evidence="8">ATCC BAA-888 / DSM 13862 / ZAS-9</strain>
    </source>
</reference>
<name>F5YEJ0_LEAAZ</name>
<evidence type="ECO:0000256" key="2">
    <source>
        <dbReference type="ARBA" id="ARBA00022552"/>
    </source>
</evidence>
<dbReference type="SUPFAM" id="SSF53335">
    <property type="entry name" value="S-adenosyl-L-methionine-dependent methyltransferases"/>
    <property type="match status" value="1"/>
</dbReference>
<evidence type="ECO:0000256" key="4">
    <source>
        <dbReference type="ARBA" id="ARBA00022679"/>
    </source>
</evidence>
<dbReference type="HAMAP" id="MF_00074">
    <property type="entry name" value="16SrRNA_methyltr_G"/>
    <property type="match status" value="1"/>
</dbReference>
<keyword evidence="8" id="KW-1185">Reference proteome</keyword>
<evidence type="ECO:0000256" key="5">
    <source>
        <dbReference type="ARBA" id="ARBA00022691"/>
    </source>
</evidence>
<dbReference type="PANTHER" id="PTHR31760:SF0">
    <property type="entry name" value="S-ADENOSYL-L-METHIONINE-DEPENDENT METHYLTRANSFERASES SUPERFAMILY PROTEIN"/>
    <property type="match status" value="1"/>
</dbReference>
<dbReference type="InterPro" id="IPR029063">
    <property type="entry name" value="SAM-dependent_MTases_sf"/>
</dbReference>
<dbReference type="NCBIfam" id="TIGR00138">
    <property type="entry name" value="rsmG_gidB"/>
    <property type="match status" value="1"/>
</dbReference>
<dbReference type="Proteomes" id="UP000009222">
    <property type="component" value="Chromosome"/>
</dbReference>
<dbReference type="PIRSF" id="PIRSF003078">
    <property type="entry name" value="GidB"/>
    <property type="match status" value="1"/>
</dbReference>
<evidence type="ECO:0000256" key="1">
    <source>
        <dbReference type="ARBA" id="ARBA00022490"/>
    </source>
</evidence>
<protein>
    <recommendedName>
        <fullName evidence="6">Ribosomal RNA small subunit methyltransferase G</fullName>
        <ecNumber evidence="6">2.1.1.-</ecNumber>
    </recommendedName>
    <alternativeName>
        <fullName evidence="6">16S rRNA 7-methylguanosine methyltransferase</fullName>
        <shortName evidence="6">16S rRNA m7G methyltransferase</shortName>
    </alternativeName>
</protein>
<feature type="binding site" evidence="6">
    <location>
        <position position="95"/>
    </location>
    <ligand>
        <name>S-adenosyl-L-methionine</name>
        <dbReference type="ChEBI" id="CHEBI:59789"/>
    </ligand>
</feature>
<sequence length="232" mass="25475">MSFAARSMNRKLEEGIEALGLSRDFLPLLYKYLEEIELFNPAYGLVKVKDQDELVVKHLLDSLAPAGIISKLAEKNRNTPKPNGTSSAPLIADAGSGAGLPGIPLAICLPNVQFTLIERMGRRAGFLRDAIAVLGLSNVTVEEAEMEKAEPARFDIIVFRAFRPLELPILKGLFHLLKPGGVLAAYKGRQQAVEEEMTGAEKLMPALAGNWESIPLEVPFLEEERRLVVMRA</sequence>
<keyword evidence="4 6" id="KW-0808">Transferase</keyword>
<evidence type="ECO:0000313" key="7">
    <source>
        <dbReference type="EMBL" id="AEF80200.1"/>
    </source>
</evidence>
<dbReference type="eggNOG" id="COG0357">
    <property type="taxonomic scope" value="Bacteria"/>
</dbReference>
<evidence type="ECO:0000313" key="8">
    <source>
        <dbReference type="Proteomes" id="UP000009222"/>
    </source>
</evidence>
<accession>F5YEJ0</accession>
<dbReference type="AlphaFoldDB" id="F5YEJ0"/>
<organism evidence="7 8">
    <name type="scientific">Leadbettera azotonutricia (strain ATCC BAA-888 / DSM 13862 / ZAS-9)</name>
    <name type="common">Treponema azotonutricium</name>
    <dbReference type="NCBI Taxonomy" id="545695"/>
    <lineage>
        <taxon>Bacteria</taxon>
        <taxon>Pseudomonadati</taxon>
        <taxon>Spirochaetota</taxon>
        <taxon>Spirochaetia</taxon>
        <taxon>Spirochaetales</taxon>
        <taxon>Breznakiellaceae</taxon>
        <taxon>Leadbettera</taxon>
    </lineage>
</organism>
<dbReference type="EC" id="2.1.1.-" evidence="6"/>
<comment type="subcellular location">
    <subcellularLocation>
        <location evidence="6">Cytoplasm</location>
    </subcellularLocation>
</comment>
<comment type="caution">
    <text evidence="6">Lacks conserved residue(s) required for the propagation of feature annotation.</text>
</comment>
<dbReference type="KEGG" id="taz:TREAZ_2579"/>
<reference evidence="7 8" key="2">
    <citation type="journal article" date="2011" name="ISME J.">
        <title>RNA-seq reveals cooperative metabolic interactions between two termite-gut spirochete species in co-culture.</title>
        <authorList>
            <person name="Rosenthal A.Z."/>
            <person name="Matson E.G."/>
            <person name="Eldar A."/>
            <person name="Leadbetter J.R."/>
        </authorList>
    </citation>
    <scope>NUCLEOTIDE SEQUENCE [LARGE SCALE GENOMIC DNA]</scope>
    <source>
        <strain evidence="8">ATCC BAA-888 / DSM 13862 / ZAS-9</strain>
    </source>
</reference>
<keyword evidence="3 6" id="KW-0489">Methyltransferase</keyword>
<comment type="similarity">
    <text evidence="6">Belongs to the methyltransferase superfamily. RNA methyltransferase RsmG family.</text>
</comment>
<dbReference type="GO" id="GO:0005829">
    <property type="term" value="C:cytosol"/>
    <property type="evidence" value="ECO:0007669"/>
    <property type="project" value="TreeGrafter"/>
</dbReference>
<dbReference type="STRING" id="545695.TREAZ_2579"/>
<feature type="binding site" evidence="6">
    <location>
        <position position="160"/>
    </location>
    <ligand>
        <name>S-adenosyl-L-methionine</name>
        <dbReference type="ChEBI" id="CHEBI:59789"/>
    </ligand>
</feature>
<dbReference type="PANTHER" id="PTHR31760">
    <property type="entry name" value="S-ADENOSYL-L-METHIONINE-DEPENDENT METHYLTRANSFERASES SUPERFAMILY PROTEIN"/>
    <property type="match status" value="1"/>
</dbReference>
<keyword evidence="5 6" id="KW-0949">S-adenosyl-L-methionine</keyword>
<proteinExistence type="inferred from homology"/>
<feature type="binding site" evidence="6">
    <location>
        <position position="100"/>
    </location>
    <ligand>
        <name>S-adenosyl-L-methionine</name>
        <dbReference type="ChEBI" id="CHEBI:59789"/>
    </ligand>
</feature>
<dbReference type="InterPro" id="IPR003682">
    <property type="entry name" value="rRNA_ssu_MeTfrase_G"/>
</dbReference>
<gene>
    <name evidence="7" type="primary">gidB</name>
    <name evidence="6" type="synonym">rsmG</name>
    <name evidence="7" type="ordered locus">TREAZ_2579</name>
</gene>
<dbReference type="Pfam" id="PF02527">
    <property type="entry name" value="GidB"/>
    <property type="match status" value="1"/>
</dbReference>
<keyword evidence="1 6" id="KW-0963">Cytoplasm</keyword>